<evidence type="ECO:0008006" key="5">
    <source>
        <dbReference type="Google" id="ProtNLM"/>
    </source>
</evidence>
<organism evidence="3 4">
    <name type="scientific">Paenalkalicoccus suaedae</name>
    <dbReference type="NCBI Taxonomy" id="2592382"/>
    <lineage>
        <taxon>Bacteria</taxon>
        <taxon>Bacillati</taxon>
        <taxon>Bacillota</taxon>
        <taxon>Bacilli</taxon>
        <taxon>Bacillales</taxon>
        <taxon>Bacillaceae</taxon>
        <taxon>Paenalkalicoccus</taxon>
    </lineage>
</organism>
<feature type="compositionally biased region" description="Polar residues" evidence="1">
    <location>
        <begin position="22"/>
        <end position="47"/>
    </location>
</feature>
<dbReference type="RefSeq" id="WP_176008248.1">
    <property type="nucleotide sequence ID" value="NZ_CP041372.2"/>
</dbReference>
<dbReference type="Proteomes" id="UP000318138">
    <property type="component" value="Chromosome"/>
</dbReference>
<proteinExistence type="predicted"/>
<reference evidence="4" key="1">
    <citation type="submission" date="2019-07" db="EMBL/GenBank/DDBJ databases">
        <title>Bacillus alkalisoli sp. nov. isolated from saline soil.</title>
        <authorList>
            <person name="Sun J.-Q."/>
            <person name="Xu L."/>
        </authorList>
    </citation>
    <scope>NUCLEOTIDE SEQUENCE [LARGE SCALE GENOMIC DNA]</scope>
    <source>
        <strain evidence="4">M4U3P1</strain>
    </source>
</reference>
<evidence type="ECO:0000313" key="4">
    <source>
        <dbReference type="Proteomes" id="UP000318138"/>
    </source>
</evidence>
<sequence>MRFVITFLLACLFLAGCSNTSENQTNIPSTSEITAENSSENTDTNVDTRWGRDDEESLPTFEAEVTGEIVRSRGGGGDSLLIEVIDGATADMGRSKEFIVKFDEENTAAVVLNENGDEIGMEDIKRGDRVKITREIRGLESSEPLGMYVHKIDVLSTNTEPDFPPFQAVIKETYEQSGPLIEAAENQQWTGEFSIDISNGVIVDNNREQIELNDLRVGDMIQVTPEHDGLAEMLPPIMYTKEIKVLESNE</sequence>
<evidence type="ECO:0000256" key="2">
    <source>
        <dbReference type="SAM" id="SignalP"/>
    </source>
</evidence>
<dbReference type="AlphaFoldDB" id="A0A859FBK4"/>
<dbReference type="PROSITE" id="PS51257">
    <property type="entry name" value="PROKAR_LIPOPROTEIN"/>
    <property type="match status" value="1"/>
</dbReference>
<accession>A0A859FBK4</accession>
<gene>
    <name evidence="3" type="ORF">FLK61_25950</name>
</gene>
<dbReference type="EMBL" id="CP041372">
    <property type="protein sequence ID" value="QKS70208.1"/>
    <property type="molecule type" value="Genomic_DNA"/>
</dbReference>
<keyword evidence="4" id="KW-1185">Reference proteome</keyword>
<protein>
    <recommendedName>
        <fullName evidence="5">DUF5666 domain-containing protein</fullName>
    </recommendedName>
</protein>
<dbReference type="KEGG" id="psua:FLK61_25950"/>
<name>A0A859FBK4_9BACI</name>
<keyword evidence="2" id="KW-0732">Signal</keyword>
<feature type="signal peptide" evidence="2">
    <location>
        <begin position="1"/>
        <end position="23"/>
    </location>
</feature>
<evidence type="ECO:0000256" key="1">
    <source>
        <dbReference type="SAM" id="MobiDB-lite"/>
    </source>
</evidence>
<feature type="region of interest" description="Disordered" evidence="1">
    <location>
        <begin position="22"/>
        <end position="53"/>
    </location>
</feature>
<evidence type="ECO:0000313" key="3">
    <source>
        <dbReference type="EMBL" id="QKS70208.1"/>
    </source>
</evidence>
<feature type="chain" id="PRO_5038472323" description="DUF5666 domain-containing protein" evidence="2">
    <location>
        <begin position="24"/>
        <end position="250"/>
    </location>
</feature>